<feature type="domain" description="C3H1-type" evidence="12">
    <location>
        <begin position="381"/>
        <end position="403"/>
    </location>
</feature>
<evidence type="ECO:0000256" key="5">
    <source>
        <dbReference type="ARBA" id="ARBA00023125"/>
    </source>
</evidence>
<evidence type="ECO:0000313" key="13">
    <source>
        <dbReference type="EMBL" id="CAL1537750.1"/>
    </source>
</evidence>
<feature type="domain" description="C3H1-type" evidence="12">
    <location>
        <begin position="327"/>
        <end position="352"/>
    </location>
</feature>
<feature type="zinc finger region" description="C3H1-type" evidence="10">
    <location>
        <begin position="381"/>
        <end position="403"/>
    </location>
</feature>
<feature type="region of interest" description="Disordered" evidence="11">
    <location>
        <begin position="407"/>
        <end position="433"/>
    </location>
</feature>
<dbReference type="Gene3D" id="4.10.1000.10">
    <property type="entry name" value="Zinc finger, CCCH-type"/>
    <property type="match status" value="2"/>
</dbReference>
<dbReference type="SMART" id="SM00356">
    <property type="entry name" value="ZnF_C3H1"/>
    <property type="match status" value="5"/>
</dbReference>
<feature type="compositionally biased region" description="Basic and acidic residues" evidence="11">
    <location>
        <begin position="24"/>
        <end position="34"/>
    </location>
</feature>
<dbReference type="FunFam" id="4.10.1000.10:FF:000008">
    <property type="entry name" value="zinc finger CCCH domain-containing protein 3"/>
    <property type="match status" value="1"/>
</dbReference>
<dbReference type="EMBL" id="CAXITT010000274">
    <property type="protein sequence ID" value="CAL1537750.1"/>
    <property type="molecule type" value="Genomic_DNA"/>
</dbReference>
<proteinExistence type="predicted"/>
<dbReference type="GO" id="GO:0003677">
    <property type="term" value="F:DNA binding"/>
    <property type="evidence" value="ECO:0007669"/>
    <property type="project" value="UniProtKB-KW"/>
</dbReference>
<dbReference type="GO" id="GO:0005634">
    <property type="term" value="C:nucleus"/>
    <property type="evidence" value="ECO:0007669"/>
    <property type="project" value="TreeGrafter"/>
</dbReference>
<keyword evidence="1 10" id="KW-0479">Metal-binding</keyword>
<evidence type="ECO:0000256" key="10">
    <source>
        <dbReference type="PROSITE-ProRule" id="PRU00723"/>
    </source>
</evidence>
<organism evidence="13 14">
    <name type="scientific">Lymnaea stagnalis</name>
    <name type="common">Great pond snail</name>
    <name type="synonym">Helix stagnalis</name>
    <dbReference type="NCBI Taxonomy" id="6523"/>
    <lineage>
        <taxon>Eukaryota</taxon>
        <taxon>Metazoa</taxon>
        <taxon>Spiralia</taxon>
        <taxon>Lophotrochozoa</taxon>
        <taxon>Mollusca</taxon>
        <taxon>Gastropoda</taxon>
        <taxon>Heterobranchia</taxon>
        <taxon>Euthyneura</taxon>
        <taxon>Panpulmonata</taxon>
        <taxon>Hygrophila</taxon>
        <taxon>Lymnaeoidea</taxon>
        <taxon>Lymnaeidae</taxon>
        <taxon>Lymnaea</taxon>
    </lineage>
</organism>
<evidence type="ECO:0000256" key="2">
    <source>
        <dbReference type="ARBA" id="ARBA00022737"/>
    </source>
</evidence>
<name>A0AAV2HWC6_LYMST</name>
<evidence type="ECO:0000256" key="8">
    <source>
        <dbReference type="ARBA" id="ARBA00071600"/>
    </source>
</evidence>
<keyword evidence="4 10" id="KW-0862">Zinc</keyword>
<comment type="function">
    <text evidence="6">Required for the export of polyadenylated mRNAs from the nucleus. Enhances ACVR1B-induced SMAD-dependent transcription. Binds to single-stranded DNA but not to double-stranded DNA in vitro. Involved in RNA cleavage.</text>
</comment>
<sequence>MKLEKAAQANTAVRRLSGHSKNLHKLDRRTEKLPGHVFRRRRSKHHWVSHKLASSQEESLVVEPPHLSQDYFQCSTIPGQNPKSRFKWLRPSLYQLHAQNLLRQKMKQRLKMGYGRTHKYAGFNTEKSLWQQSQALKARQYRFKGNMIHIGGVLYKSSSRKLIKARRTSTSKTELTFATSQANRRQSLKNNDWRQQKMKLILLRGAHFNIDTRRRKLSRAVLSSSTGPSASDSGLLSLKVGDEKTRIAASRAVYRSIAIATAKFKKNNTKSRTLKQHCIFFGRFGKCFRGDDCPYIHDAAKVAVCTRFLRGKCEDVNCPFSHKASVNKMPVCLFYLRGSCSRDGCPYLHVKVNPDAPVCRDFHNGFCSLGDKCKKLHSFVCPSFADTGTCSRGSDCPMLHRISRKEQTTRRQLLKQSEPVKKRRLANSQASSNTAESLLELVQPMAVAINTAPLTSQPSFISLLSTDNNPQTPAADIRSQVSSDNKELRSGEQEVSARIMPVFLTQQISKSTPHKSGLDVCEPHVTAQEKIVQSEKVTLPPDASSFDTANDEQVKTGYQPPVQSCPAPSQPGVPIKIIPSFLSQNKSIEAVLAKNVVVQSGEKNSINL</sequence>
<dbReference type="AlphaFoldDB" id="A0AAV2HWC6"/>
<gene>
    <name evidence="13" type="ORF">GSLYS_00011652001</name>
</gene>
<dbReference type="PANTHER" id="PTHR46156:SF1">
    <property type="entry name" value="ZINC FINGER CCCH DOMAIN-CONTAINING PROTEIN 3"/>
    <property type="match status" value="1"/>
</dbReference>
<dbReference type="Proteomes" id="UP001497497">
    <property type="component" value="Unassembled WGS sequence"/>
</dbReference>
<feature type="domain" description="C3H1-type" evidence="12">
    <location>
        <begin position="353"/>
        <end position="380"/>
    </location>
</feature>
<feature type="region of interest" description="Disordered" evidence="11">
    <location>
        <begin position="463"/>
        <end position="494"/>
    </location>
</feature>
<keyword evidence="2" id="KW-0677">Repeat</keyword>
<evidence type="ECO:0000313" key="14">
    <source>
        <dbReference type="Proteomes" id="UP001497497"/>
    </source>
</evidence>
<comment type="subunit">
    <text evidence="7">Interacts with SMAD1, SMAD3, SMAD4, CPSF2 and CPSF3.</text>
</comment>
<feature type="zinc finger region" description="C3H1-type" evidence="10">
    <location>
        <begin position="327"/>
        <end position="352"/>
    </location>
</feature>
<keyword evidence="5" id="KW-0238">DNA-binding</keyword>
<keyword evidence="14" id="KW-1185">Reference proteome</keyword>
<evidence type="ECO:0000256" key="9">
    <source>
        <dbReference type="ARBA" id="ARBA00079564"/>
    </source>
</evidence>
<feature type="region of interest" description="Disordered" evidence="11">
    <location>
        <begin position="1"/>
        <end position="34"/>
    </location>
</feature>
<reference evidence="13 14" key="1">
    <citation type="submission" date="2024-04" db="EMBL/GenBank/DDBJ databases">
        <authorList>
            <consortium name="Genoscope - CEA"/>
            <person name="William W."/>
        </authorList>
    </citation>
    <scope>NUCLEOTIDE SEQUENCE [LARGE SCALE GENOMIC DNA]</scope>
</reference>
<evidence type="ECO:0000256" key="1">
    <source>
        <dbReference type="ARBA" id="ARBA00022723"/>
    </source>
</evidence>
<dbReference type="PANTHER" id="PTHR46156">
    <property type="entry name" value="CCCH ZINGC FINGER"/>
    <property type="match status" value="1"/>
</dbReference>
<dbReference type="InterPro" id="IPR000571">
    <property type="entry name" value="Znf_CCCH"/>
</dbReference>
<feature type="zinc finger region" description="C3H1-type" evidence="10">
    <location>
        <begin position="353"/>
        <end position="380"/>
    </location>
</feature>
<feature type="domain" description="C3H1-type" evidence="12">
    <location>
        <begin position="272"/>
        <end position="300"/>
    </location>
</feature>
<feature type="zinc finger region" description="C3H1-type" evidence="10">
    <location>
        <begin position="272"/>
        <end position="300"/>
    </location>
</feature>
<evidence type="ECO:0000256" key="3">
    <source>
        <dbReference type="ARBA" id="ARBA00022771"/>
    </source>
</evidence>
<evidence type="ECO:0000259" key="12">
    <source>
        <dbReference type="PROSITE" id="PS50103"/>
    </source>
</evidence>
<keyword evidence="3 10" id="KW-0863">Zinc-finger</keyword>
<feature type="compositionally biased region" description="Polar residues" evidence="11">
    <location>
        <begin position="463"/>
        <end position="472"/>
    </location>
</feature>
<accession>A0AAV2HWC6</accession>
<evidence type="ECO:0000256" key="6">
    <source>
        <dbReference type="ARBA" id="ARBA00057285"/>
    </source>
</evidence>
<dbReference type="GO" id="GO:0008270">
    <property type="term" value="F:zinc ion binding"/>
    <property type="evidence" value="ECO:0007669"/>
    <property type="project" value="UniProtKB-KW"/>
</dbReference>
<protein>
    <recommendedName>
        <fullName evidence="8">Zinc finger CCCH domain-containing protein 3</fullName>
    </recommendedName>
    <alternativeName>
        <fullName evidence="9">Smad-interacting CPSF-like factor</fullName>
    </alternativeName>
</protein>
<comment type="caution">
    <text evidence="13">The sequence shown here is derived from an EMBL/GenBank/DDBJ whole genome shotgun (WGS) entry which is preliminary data.</text>
</comment>
<evidence type="ECO:0000256" key="7">
    <source>
        <dbReference type="ARBA" id="ARBA00064187"/>
    </source>
</evidence>
<dbReference type="FunFam" id="4.10.1000.10:FF:000022">
    <property type="entry name" value="Zinc finger CCCH domain-containing protein 7"/>
    <property type="match status" value="1"/>
</dbReference>
<dbReference type="PROSITE" id="PS50103">
    <property type="entry name" value="ZF_C3H1"/>
    <property type="match status" value="4"/>
</dbReference>
<evidence type="ECO:0000256" key="11">
    <source>
        <dbReference type="SAM" id="MobiDB-lite"/>
    </source>
</evidence>
<evidence type="ECO:0000256" key="4">
    <source>
        <dbReference type="ARBA" id="ARBA00022833"/>
    </source>
</evidence>